<proteinExistence type="inferred from homology"/>
<feature type="transmembrane region" description="Helical" evidence="6">
    <location>
        <begin position="570"/>
        <end position="591"/>
    </location>
</feature>
<dbReference type="AlphaFoldDB" id="A0A3Q8CBH4"/>
<evidence type="ECO:0000256" key="3">
    <source>
        <dbReference type="ARBA" id="ARBA00022692"/>
    </source>
</evidence>
<comment type="similarity">
    <text evidence="6">Belongs to the ABC-4 integral membrane protein family.</text>
</comment>
<sequence length="602" mass="67498">MLFKLAFSSIRHRWKDYLLLFSGLVISSAIFYVFETLAANESFLKMNGQSVSGMIGYVFSFGSVLLGLLTLIYLNYANSFLLGMRQRDYGLFIMLGTRKSRIGRLIWLETMLLGLTATVLGIVVGLGLSQALSSLIISFLGTAAKSYQVWWLPAVSWTLLVYLGLFFLAAGWNTIVMTKKPVLQLLKADRQADLRQSKPLMLVLQLIAGILLLAVGYYVMAKPMMYRQYTVLIALITLTGGTYFLFKAVIVSFLNWLAKRSFAQKGLNGFTLAQLRFRVADYTKVLTGITMMFAMALGAITVGIGLYQTIENNARLTGAYDLRIVDPTAQQQRLIKKLPLQQKNSYTFFKQGNRLIFAAQQFNQQPFERIQMQQNAADAKIKKVSGGNPELLTTELNSYLTETASGLGKSTDQVVVESSPAVGGTRHQVIFLRANGFNQNAAIFKKLAKSEQQKTPAAQRANLWLGAWTGYLQLKTLYSGLEFMAVLLGISFLAMLASCLMFKILSGSFADIPRYQLLRKLGSHESSLHWAVRREISILFVLPAILGVTHVLFGLKLFKSILNNPYQQLWLPFGIFGVIYLAYYGFLSFVYQRIVLKREIDK</sequence>
<dbReference type="InterPro" id="IPR027022">
    <property type="entry name" value="ABC_permease_BceB-typ"/>
</dbReference>
<dbReference type="PIRSF" id="PIRSF018968">
    <property type="entry name" value="ABC_permease_BceB"/>
    <property type="match status" value="1"/>
</dbReference>
<feature type="transmembrane region" description="Helical" evidence="6">
    <location>
        <begin position="285"/>
        <end position="307"/>
    </location>
</feature>
<evidence type="ECO:0000256" key="2">
    <source>
        <dbReference type="ARBA" id="ARBA00022475"/>
    </source>
</evidence>
<name>A0A3Q8CBH4_9LACO</name>
<organism evidence="8 9">
    <name type="scientific">Liquorilactobacillus nagelii</name>
    <dbReference type="NCBI Taxonomy" id="82688"/>
    <lineage>
        <taxon>Bacteria</taxon>
        <taxon>Bacillati</taxon>
        <taxon>Bacillota</taxon>
        <taxon>Bacilli</taxon>
        <taxon>Lactobacillales</taxon>
        <taxon>Lactobacillaceae</taxon>
        <taxon>Liquorilactobacillus</taxon>
    </lineage>
</organism>
<evidence type="ECO:0000256" key="6">
    <source>
        <dbReference type="PIRNR" id="PIRNR018968"/>
    </source>
</evidence>
<reference evidence="8 9" key="1">
    <citation type="submission" date="2016-11" db="EMBL/GenBank/DDBJ databases">
        <title>Interaction between Lactobacillus species and yeast in water kefir.</title>
        <authorList>
            <person name="Behr J."/>
            <person name="Xu D."/>
            <person name="Vogel R.F."/>
        </authorList>
    </citation>
    <scope>NUCLEOTIDE SEQUENCE [LARGE SCALE GENOMIC DNA]</scope>
    <source>
        <strain evidence="8 9">TMW 1.1827</strain>
    </source>
</reference>
<keyword evidence="3 6" id="KW-0812">Transmembrane</keyword>
<dbReference type="Proteomes" id="UP000324497">
    <property type="component" value="Chromosome"/>
</dbReference>
<dbReference type="PANTHER" id="PTHR46795:SF3">
    <property type="entry name" value="ABC TRANSPORTER PERMEASE"/>
    <property type="match status" value="1"/>
</dbReference>
<dbReference type="Pfam" id="PF02687">
    <property type="entry name" value="FtsX"/>
    <property type="match status" value="1"/>
</dbReference>
<feature type="transmembrane region" description="Helical" evidence="6">
    <location>
        <begin position="17"/>
        <end position="34"/>
    </location>
</feature>
<evidence type="ECO:0000256" key="4">
    <source>
        <dbReference type="ARBA" id="ARBA00022989"/>
    </source>
</evidence>
<feature type="transmembrane region" description="Helical" evidence="6">
    <location>
        <begin position="483"/>
        <end position="505"/>
    </location>
</feature>
<dbReference type="InterPro" id="IPR052536">
    <property type="entry name" value="ABC-4_Integral_Memb_Prot"/>
</dbReference>
<gene>
    <name evidence="8" type="ORF">BSQ50_01060</name>
</gene>
<dbReference type="EMBL" id="CP018180">
    <property type="protein sequence ID" value="AUJ31280.1"/>
    <property type="molecule type" value="Genomic_DNA"/>
</dbReference>
<protein>
    <recommendedName>
        <fullName evidence="7">ABC3 transporter permease C-terminal domain-containing protein</fullName>
    </recommendedName>
</protein>
<feature type="transmembrane region" description="Helical" evidence="6">
    <location>
        <begin position="54"/>
        <end position="77"/>
    </location>
</feature>
<evidence type="ECO:0000313" key="8">
    <source>
        <dbReference type="EMBL" id="AUJ31280.1"/>
    </source>
</evidence>
<evidence type="ECO:0000313" key="9">
    <source>
        <dbReference type="Proteomes" id="UP000324497"/>
    </source>
</evidence>
<keyword evidence="6" id="KW-0813">Transport</keyword>
<keyword evidence="2 6" id="KW-1003">Cell membrane</keyword>
<keyword evidence="9" id="KW-1185">Reference proteome</keyword>
<keyword evidence="4 6" id="KW-1133">Transmembrane helix</keyword>
<dbReference type="KEGG" id="lng:BSQ50_01060"/>
<dbReference type="GO" id="GO:0005886">
    <property type="term" value="C:plasma membrane"/>
    <property type="evidence" value="ECO:0007669"/>
    <property type="project" value="UniProtKB-SubCell"/>
</dbReference>
<feature type="transmembrane region" description="Helical" evidence="6">
    <location>
        <begin position="232"/>
        <end position="257"/>
    </location>
</feature>
<dbReference type="RefSeq" id="WP_148126209.1">
    <property type="nucleotide sequence ID" value="NZ_CP018180.1"/>
</dbReference>
<dbReference type="InterPro" id="IPR003838">
    <property type="entry name" value="ABC3_permease_C"/>
</dbReference>
<comment type="subcellular location">
    <subcellularLocation>
        <location evidence="1 6">Cell membrane</location>
        <topology evidence="1 6">Multi-pass membrane protein</topology>
    </subcellularLocation>
</comment>
<accession>A0A3Q8CBH4</accession>
<evidence type="ECO:0000256" key="5">
    <source>
        <dbReference type="ARBA" id="ARBA00023136"/>
    </source>
</evidence>
<evidence type="ECO:0000256" key="1">
    <source>
        <dbReference type="ARBA" id="ARBA00004651"/>
    </source>
</evidence>
<dbReference type="PANTHER" id="PTHR46795">
    <property type="entry name" value="ABC TRANSPORTER PERMEASE-RELATED-RELATED"/>
    <property type="match status" value="1"/>
</dbReference>
<dbReference type="GO" id="GO:0055085">
    <property type="term" value="P:transmembrane transport"/>
    <property type="evidence" value="ECO:0007669"/>
    <property type="project" value="UniProtKB-UniRule"/>
</dbReference>
<feature type="transmembrane region" description="Helical" evidence="6">
    <location>
        <begin position="149"/>
        <end position="170"/>
    </location>
</feature>
<feature type="transmembrane region" description="Helical" evidence="6">
    <location>
        <begin position="200"/>
        <end position="220"/>
    </location>
</feature>
<feature type="domain" description="ABC3 transporter permease C-terminal" evidence="7">
    <location>
        <begin position="61"/>
        <end position="172"/>
    </location>
</feature>
<evidence type="ECO:0000259" key="7">
    <source>
        <dbReference type="Pfam" id="PF02687"/>
    </source>
</evidence>
<keyword evidence="5 6" id="KW-0472">Membrane</keyword>
<feature type="transmembrane region" description="Helical" evidence="6">
    <location>
        <begin position="536"/>
        <end position="558"/>
    </location>
</feature>
<feature type="transmembrane region" description="Helical" evidence="6">
    <location>
        <begin position="105"/>
        <end position="129"/>
    </location>
</feature>